<feature type="signal peptide" evidence="1">
    <location>
        <begin position="1"/>
        <end position="22"/>
    </location>
</feature>
<feature type="chain" id="PRO_5046752892" evidence="1">
    <location>
        <begin position="23"/>
        <end position="115"/>
    </location>
</feature>
<keyword evidence="1" id="KW-0732">Signal</keyword>
<dbReference type="RefSeq" id="WP_274189560.1">
    <property type="nucleotide sequence ID" value="NZ_BAABHN010000050.1"/>
</dbReference>
<evidence type="ECO:0000256" key="1">
    <source>
        <dbReference type="SAM" id="SignalP"/>
    </source>
</evidence>
<comment type="caution">
    <text evidence="2">The sequence shown here is derived from an EMBL/GenBank/DDBJ whole genome shotgun (WGS) entry which is preliminary data.</text>
</comment>
<keyword evidence="3" id="KW-1185">Reference proteome</keyword>
<reference evidence="3" key="1">
    <citation type="journal article" date="2019" name="Int. J. Syst. Evol. Microbiol.">
        <title>The Global Catalogue of Microorganisms (GCM) 10K type strain sequencing project: providing services to taxonomists for standard genome sequencing and annotation.</title>
        <authorList>
            <consortium name="The Broad Institute Genomics Platform"/>
            <consortium name="The Broad Institute Genome Sequencing Center for Infectious Disease"/>
            <person name="Wu L."/>
            <person name="Ma J."/>
        </authorList>
    </citation>
    <scope>NUCLEOTIDE SEQUENCE [LARGE SCALE GENOMIC DNA]</scope>
    <source>
        <strain evidence="3">CCUG 50347</strain>
    </source>
</reference>
<protein>
    <submittedName>
        <fullName evidence="2">Uncharacterized protein</fullName>
    </submittedName>
</protein>
<accession>A0ABV9RTT8</accession>
<dbReference type="Proteomes" id="UP001595909">
    <property type="component" value="Unassembled WGS sequence"/>
</dbReference>
<gene>
    <name evidence="2" type="ORF">ACFPEL_24240</name>
</gene>
<proteinExistence type="predicted"/>
<organism evidence="2 3">
    <name type="scientific">Actinomycetospora chibensis</name>
    <dbReference type="NCBI Taxonomy" id="663606"/>
    <lineage>
        <taxon>Bacteria</taxon>
        <taxon>Bacillati</taxon>
        <taxon>Actinomycetota</taxon>
        <taxon>Actinomycetes</taxon>
        <taxon>Pseudonocardiales</taxon>
        <taxon>Pseudonocardiaceae</taxon>
        <taxon>Actinomycetospora</taxon>
    </lineage>
</organism>
<evidence type="ECO:0000313" key="3">
    <source>
        <dbReference type="Proteomes" id="UP001595909"/>
    </source>
</evidence>
<name>A0ABV9RTT8_9PSEU</name>
<dbReference type="PROSITE" id="PS51257">
    <property type="entry name" value="PROKAR_LIPOPROTEIN"/>
    <property type="match status" value="1"/>
</dbReference>
<dbReference type="EMBL" id="JBHSIM010000050">
    <property type="protein sequence ID" value="MFC4835542.1"/>
    <property type="molecule type" value="Genomic_DNA"/>
</dbReference>
<sequence>MKLLLAVLLALLAGCTVTPGRAAPPAPDLGQALRFAALAPLPAGGTVVRLESQGGIDTLVTLTVRLPVAAVAPWLQASGVSALGAQQRIANPDGAVVYRTATAVGTDVTIRAFTT</sequence>
<evidence type="ECO:0000313" key="2">
    <source>
        <dbReference type="EMBL" id="MFC4835542.1"/>
    </source>
</evidence>